<organism evidence="1 2">
    <name type="scientific">Amycolatopsis acidiphila</name>
    <dbReference type="NCBI Taxonomy" id="715473"/>
    <lineage>
        <taxon>Bacteria</taxon>
        <taxon>Bacillati</taxon>
        <taxon>Actinomycetota</taxon>
        <taxon>Actinomycetes</taxon>
        <taxon>Pseudonocardiales</taxon>
        <taxon>Pseudonocardiaceae</taxon>
        <taxon>Amycolatopsis</taxon>
    </lineage>
</organism>
<dbReference type="RefSeq" id="WP_144632533.1">
    <property type="nucleotide sequence ID" value="NZ_BNAX01000003.1"/>
</dbReference>
<proteinExistence type="predicted"/>
<comment type="caution">
    <text evidence="1">The sequence shown here is derived from an EMBL/GenBank/DDBJ whole genome shotgun (WGS) entry which is preliminary data.</text>
</comment>
<accession>A0A558AMP7</accession>
<protein>
    <submittedName>
        <fullName evidence="1">Uncharacterized protein</fullName>
    </submittedName>
</protein>
<dbReference type="OrthoDB" id="3614757at2"/>
<dbReference type="Proteomes" id="UP000318578">
    <property type="component" value="Unassembled WGS sequence"/>
</dbReference>
<dbReference type="AlphaFoldDB" id="A0A558AMP7"/>
<evidence type="ECO:0000313" key="2">
    <source>
        <dbReference type="Proteomes" id="UP000318578"/>
    </source>
</evidence>
<sequence length="221" mass="24416">MIPGAGQLSDHERELVARVQRVVVIEPNTLVLKVLRPGSVERYLRREVSPGVWGQAPPFDHRLVGGSVVRKQDCAALRTPADFVRALRLDYPLSPFRPDQPVLHTMEFPAVDPAQYVTPLGAPSQPYPEQGFPPDHADVRLVAAAMAQAAERAGVDPNTFRREVRPWPYTGTGLTADPDTGVPERWRRYGPIPAGALIVEYPVGKPVAVYRGEAFGWEVTR</sequence>
<keyword evidence="2" id="KW-1185">Reference proteome</keyword>
<evidence type="ECO:0000313" key="1">
    <source>
        <dbReference type="EMBL" id="TVT25543.1"/>
    </source>
</evidence>
<name>A0A558AMP7_9PSEU</name>
<dbReference type="EMBL" id="VJZA01000002">
    <property type="protein sequence ID" value="TVT25543.1"/>
    <property type="molecule type" value="Genomic_DNA"/>
</dbReference>
<gene>
    <name evidence="1" type="ORF">FNH06_01650</name>
</gene>
<reference evidence="1 2" key="1">
    <citation type="submission" date="2019-07" db="EMBL/GenBank/DDBJ databases">
        <title>New species of Amycolatopsis and Streptomyces.</title>
        <authorList>
            <person name="Duangmal K."/>
            <person name="Teo W.F.A."/>
            <person name="Lipun K."/>
        </authorList>
    </citation>
    <scope>NUCLEOTIDE SEQUENCE [LARGE SCALE GENOMIC DNA]</scope>
    <source>
        <strain evidence="1 2">JCM 30562</strain>
    </source>
</reference>